<sequence length="144" mass="17191">MNTLYNSDFYGWTKTQAQLLREEKWETLDKLNLIEEIETLGRQERRELTNRLALLLGHLLKWQYQPEKRSNIWLATIREQRTQINRILADSPSLKSYLEEAFLLSYQDGINLAVKETNLPYETFPENCHYEITQILEPEFLPES</sequence>
<dbReference type="PANTHER" id="PTHR34235:SF4">
    <property type="entry name" value="SLR0291 PROTEIN"/>
    <property type="match status" value="1"/>
</dbReference>
<keyword evidence="2" id="KW-1185">Reference proteome</keyword>
<dbReference type="RefSeq" id="WP_053538452.1">
    <property type="nucleotide sequence ID" value="NZ_JACJQT010000002.1"/>
</dbReference>
<reference evidence="1 2" key="1">
    <citation type="journal article" date="2020" name="ISME J.">
        <title>Comparative genomics reveals insights into cyanobacterial evolution and habitat adaptation.</title>
        <authorList>
            <person name="Chen M.Y."/>
            <person name="Teng W.K."/>
            <person name="Zhao L."/>
            <person name="Hu C.X."/>
            <person name="Zhou Y.K."/>
            <person name="Han B.P."/>
            <person name="Song L.R."/>
            <person name="Shu W.S."/>
        </authorList>
    </citation>
    <scope>NUCLEOTIDE SEQUENCE [LARGE SCALE GENOMIC DNA]</scope>
    <source>
        <strain evidence="1 2">FACHB-1040</strain>
    </source>
</reference>
<dbReference type="PANTHER" id="PTHR34235">
    <property type="entry name" value="SLR1203 PROTEIN-RELATED"/>
    <property type="match status" value="1"/>
</dbReference>
<name>A0ABR8BQN1_APHFL</name>
<organism evidence="1 2">
    <name type="scientific">Aphanizomenon flos-aquae FACHB-1040</name>
    <dbReference type="NCBI Taxonomy" id="2692887"/>
    <lineage>
        <taxon>Bacteria</taxon>
        <taxon>Bacillati</taxon>
        <taxon>Cyanobacteriota</taxon>
        <taxon>Cyanophyceae</taxon>
        <taxon>Nostocales</taxon>
        <taxon>Aphanizomenonaceae</taxon>
        <taxon>Aphanizomenon</taxon>
    </lineage>
</organism>
<dbReference type="EMBL" id="JACJQT010000002">
    <property type="protein sequence ID" value="MBD2276972.1"/>
    <property type="molecule type" value="Genomic_DNA"/>
</dbReference>
<dbReference type="Pfam" id="PF01724">
    <property type="entry name" value="DUF29"/>
    <property type="match status" value="1"/>
</dbReference>
<evidence type="ECO:0000313" key="1">
    <source>
        <dbReference type="EMBL" id="MBD2276972.1"/>
    </source>
</evidence>
<gene>
    <name evidence="1" type="ORF">H6F99_01130</name>
</gene>
<comment type="caution">
    <text evidence="1">The sequence shown here is derived from an EMBL/GenBank/DDBJ whole genome shotgun (WGS) entry which is preliminary data.</text>
</comment>
<evidence type="ECO:0000313" key="2">
    <source>
        <dbReference type="Proteomes" id="UP000606721"/>
    </source>
</evidence>
<proteinExistence type="predicted"/>
<dbReference type="Gene3D" id="1.20.1220.20">
    <property type="entry name" value="Uncharcterised protein PF01724"/>
    <property type="match status" value="1"/>
</dbReference>
<dbReference type="InterPro" id="IPR002636">
    <property type="entry name" value="DUF29"/>
</dbReference>
<accession>A0ABR8BQN1</accession>
<protein>
    <submittedName>
        <fullName evidence="1">DUF29 domain-containing protein</fullName>
    </submittedName>
</protein>
<dbReference type="Proteomes" id="UP000606721">
    <property type="component" value="Unassembled WGS sequence"/>
</dbReference>